<gene>
    <name evidence="1" type="ORF">PDE001_LOCUS6089</name>
</gene>
<name>A0AAV0UGU3_9STRA</name>
<evidence type="ECO:0000313" key="2">
    <source>
        <dbReference type="Proteomes" id="UP001162029"/>
    </source>
</evidence>
<evidence type="ECO:0000313" key="1">
    <source>
        <dbReference type="EMBL" id="CAI5735687.1"/>
    </source>
</evidence>
<dbReference type="AlphaFoldDB" id="A0AAV0UGU3"/>
<keyword evidence="2" id="KW-1185">Reference proteome</keyword>
<proteinExistence type="predicted"/>
<dbReference type="Proteomes" id="UP001162029">
    <property type="component" value="Unassembled WGS sequence"/>
</dbReference>
<organism evidence="1 2">
    <name type="scientific">Peronospora destructor</name>
    <dbReference type="NCBI Taxonomy" id="86335"/>
    <lineage>
        <taxon>Eukaryota</taxon>
        <taxon>Sar</taxon>
        <taxon>Stramenopiles</taxon>
        <taxon>Oomycota</taxon>
        <taxon>Peronosporomycetes</taxon>
        <taxon>Peronosporales</taxon>
        <taxon>Peronosporaceae</taxon>
        <taxon>Peronospora</taxon>
    </lineage>
</organism>
<accession>A0AAV0UGU3</accession>
<dbReference type="EMBL" id="CANTFM010001145">
    <property type="protein sequence ID" value="CAI5735687.1"/>
    <property type="molecule type" value="Genomic_DNA"/>
</dbReference>
<sequence length="74" mass="7898">MANTQTLDLFDGLPLDYNFLESGDASADVAMNTNSRAPACADGFVGSDDQMLLDSDVPGSSHTYTMTPTRAKTY</sequence>
<comment type="caution">
    <text evidence="1">The sequence shown here is derived from an EMBL/GenBank/DDBJ whole genome shotgun (WGS) entry which is preliminary data.</text>
</comment>
<reference evidence="1" key="1">
    <citation type="submission" date="2022-12" db="EMBL/GenBank/DDBJ databases">
        <authorList>
            <person name="Webb A."/>
        </authorList>
    </citation>
    <scope>NUCLEOTIDE SEQUENCE</scope>
    <source>
        <strain evidence="1">Pd1</strain>
    </source>
</reference>
<protein>
    <submittedName>
        <fullName evidence="1">Uncharacterized protein</fullName>
    </submittedName>
</protein>